<sequence length="139" mass="16359">MLGLPQFPQAWYRDRLQGELQERREAKTPLAKLSETADVFFIITRAQNDGKPVRELPPFAISHLLIYAYMVAKLTLRWGFYRVAGYLCKSKGERYEPIREVVNPAKNHKLYTVAARHDVDDEEFVQKCIWLRRVWPLLP</sequence>
<keyword evidence="2" id="KW-1185">Reference proteome</keyword>
<protein>
    <submittedName>
        <fullName evidence="1">Uncharacterized protein</fullName>
    </submittedName>
</protein>
<evidence type="ECO:0000313" key="2">
    <source>
        <dbReference type="Proteomes" id="UP001320420"/>
    </source>
</evidence>
<name>A0AAN9UNM4_9PEZI</name>
<organism evidence="1 2">
    <name type="scientific">Diatrype stigma</name>
    <dbReference type="NCBI Taxonomy" id="117547"/>
    <lineage>
        <taxon>Eukaryota</taxon>
        <taxon>Fungi</taxon>
        <taxon>Dikarya</taxon>
        <taxon>Ascomycota</taxon>
        <taxon>Pezizomycotina</taxon>
        <taxon>Sordariomycetes</taxon>
        <taxon>Xylariomycetidae</taxon>
        <taxon>Xylariales</taxon>
        <taxon>Diatrypaceae</taxon>
        <taxon>Diatrype</taxon>
    </lineage>
</organism>
<reference evidence="1 2" key="1">
    <citation type="submission" date="2024-02" db="EMBL/GenBank/DDBJ databases">
        <title>De novo assembly and annotation of 12 fungi associated with fruit tree decline syndrome in Ontario, Canada.</title>
        <authorList>
            <person name="Sulman M."/>
            <person name="Ellouze W."/>
            <person name="Ilyukhin E."/>
        </authorList>
    </citation>
    <scope>NUCLEOTIDE SEQUENCE [LARGE SCALE GENOMIC DNA]</scope>
    <source>
        <strain evidence="1 2">M11/M66-122</strain>
    </source>
</reference>
<dbReference type="Proteomes" id="UP001320420">
    <property type="component" value="Unassembled WGS sequence"/>
</dbReference>
<accession>A0AAN9UNM4</accession>
<dbReference type="EMBL" id="JAKJXP020000040">
    <property type="protein sequence ID" value="KAK7752274.1"/>
    <property type="molecule type" value="Genomic_DNA"/>
</dbReference>
<comment type="caution">
    <text evidence="1">The sequence shown here is derived from an EMBL/GenBank/DDBJ whole genome shotgun (WGS) entry which is preliminary data.</text>
</comment>
<proteinExistence type="predicted"/>
<evidence type="ECO:0000313" key="1">
    <source>
        <dbReference type="EMBL" id="KAK7752274.1"/>
    </source>
</evidence>
<gene>
    <name evidence="1" type="ORF">SLS62_005810</name>
</gene>
<dbReference type="AlphaFoldDB" id="A0AAN9UNM4"/>